<dbReference type="AlphaFoldDB" id="A0A1M5F077"/>
<gene>
    <name evidence="3" type="ORF">SAMN05444339_11610</name>
</gene>
<dbReference type="GO" id="GO:0004252">
    <property type="term" value="F:serine-type endopeptidase activity"/>
    <property type="evidence" value="ECO:0007669"/>
    <property type="project" value="InterPro"/>
</dbReference>
<accession>A0A1M5F077</accession>
<sequence length="751" mass="82322">MADSTSPALNPALRLRAEPVPEGIEGRGKGQETTKIERLSQQQKMLEREVRSIADTLATETLHADRRLLVHVHMFDDSLAPTHRPKDILPRSLDCSFVAPMLDGYLVEIDITHLKKIADLIYQATNWAVRSDISRVKSIQPYRSEAILRGHSIDRLWDRAVEGARGRFFIVWLRPYADDLARENVLKDFERLTTDGTIMTIEANNAASEAPESSLARRASSASGSVARLLRNYRRTEGVGRAIVEVPSKENLKILVASGAVFRIDPAKPLILAPSLKPEPSDAPFDLPLQPVVAVVDGGFDNPNYATAEAWREAPLIPDAIADRFHGNAVSSLVANAKGINPTYDLPEFSCRFGTIQAVPRRGTNAVILEDDLLDAMTRMASRHRDVRVWNLSFNYEQSDETEFVSSLGHQIASLARNFECLPVISAGNAAKGNNTLLPPADCEAALTIGGRETTKHGTVGNHCLKCCVGPGPQGMLKPELSGHSSLTVAGGQTVIGTSFPTAVYSALSAHAFEQLRGATPDLVKALLINRADAPSHHRGKGWGTPGIDVAPWECPPGTVTLLWTGQLQPGFEYHWDDIPIPDGMVNSEKIKGSGALTAVLHPLVSPYGMANYFSSRIEVSLQHKVWGKTETGYGEKWSNLLGTMKESTLKESEARTELSKWNPIRHHEREMRSVTTIGSKFRVRARLYTRDLYQATLPGTGKVPPQNVAIVLTLRSSEKTSAAYDSVVRQLGAFVESAVIEQDITVERRS</sequence>
<dbReference type="Proteomes" id="UP000183987">
    <property type="component" value="Unassembled WGS sequence"/>
</dbReference>
<feature type="region of interest" description="Disordered" evidence="1">
    <location>
        <begin position="1"/>
        <end position="36"/>
    </location>
</feature>
<feature type="domain" description="Peptidase S8/S53" evidence="2">
    <location>
        <begin position="310"/>
        <end position="544"/>
    </location>
</feature>
<dbReference type="GO" id="GO:0006508">
    <property type="term" value="P:proteolysis"/>
    <property type="evidence" value="ECO:0007669"/>
    <property type="project" value="InterPro"/>
</dbReference>
<dbReference type="RefSeq" id="WP_072858768.1">
    <property type="nucleotide sequence ID" value="NZ_FQUE01000016.1"/>
</dbReference>
<dbReference type="Gene3D" id="3.40.50.200">
    <property type="entry name" value="Peptidase S8/S53 domain"/>
    <property type="match status" value="1"/>
</dbReference>
<reference evidence="4" key="1">
    <citation type="submission" date="2016-11" db="EMBL/GenBank/DDBJ databases">
        <authorList>
            <person name="Varghese N."/>
            <person name="Submissions S."/>
        </authorList>
    </citation>
    <scope>NUCLEOTIDE SEQUENCE [LARGE SCALE GENOMIC DNA]</scope>
    <source>
        <strain evidence="4">DSM 29326</strain>
    </source>
</reference>
<dbReference type="EMBL" id="FQUE01000016">
    <property type="protein sequence ID" value="SHF84818.1"/>
    <property type="molecule type" value="Genomic_DNA"/>
</dbReference>
<dbReference type="Pfam" id="PF00082">
    <property type="entry name" value="Peptidase_S8"/>
    <property type="match status" value="1"/>
</dbReference>
<protein>
    <submittedName>
        <fullName evidence="3">Subtilase family protein</fullName>
    </submittedName>
</protein>
<evidence type="ECO:0000259" key="2">
    <source>
        <dbReference type="Pfam" id="PF00082"/>
    </source>
</evidence>
<dbReference type="InterPro" id="IPR036852">
    <property type="entry name" value="Peptidase_S8/S53_dom_sf"/>
</dbReference>
<organism evidence="3 4">
    <name type="scientific">Loktanella atrilutea</name>
    <dbReference type="NCBI Taxonomy" id="366533"/>
    <lineage>
        <taxon>Bacteria</taxon>
        <taxon>Pseudomonadati</taxon>
        <taxon>Pseudomonadota</taxon>
        <taxon>Alphaproteobacteria</taxon>
        <taxon>Rhodobacterales</taxon>
        <taxon>Roseobacteraceae</taxon>
        <taxon>Loktanella</taxon>
    </lineage>
</organism>
<proteinExistence type="predicted"/>
<evidence type="ECO:0000313" key="3">
    <source>
        <dbReference type="EMBL" id="SHF84818.1"/>
    </source>
</evidence>
<evidence type="ECO:0000313" key="4">
    <source>
        <dbReference type="Proteomes" id="UP000183987"/>
    </source>
</evidence>
<dbReference type="SUPFAM" id="SSF52743">
    <property type="entry name" value="Subtilisin-like"/>
    <property type="match status" value="1"/>
</dbReference>
<evidence type="ECO:0000256" key="1">
    <source>
        <dbReference type="SAM" id="MobiDB-lite"/>
    </source>
</evidence>
<feature type="compositionally biased region" description="Basic and acidic residues" evidence="1">
    <location>
        <begin position="15"/>
        <end position="36"/>
    </location>
</feature>
<dbReference type="InterPro" id="IPR000209">
    <property type="entry name" value="Peptidase_S8/S53_dom"/>
</dbReference>
<keyword evidence="4" id="KW-1185">Reference proteome</keyword>
<dbReference type="STRING" id="366533.SAMN05444339_11610"/>
<name>A0A1M5F077_LOKAT</name>
<dbReference type="OrthoDB" id="8266064at2"/>